<reference evidence="14" key="3">
    <citation type="submission" date="2025-09" db="UniProtKB">
        <authorList>
            <consortium name="Ensembl"/>
        </authorList>
    </citation>
    <scope>IDENTIFICATION</scope>
</reference>
<keyword evidence="15" id="KW-1185">Reference proteome</keyword>
<keyword evidence="5 11" id="KW-0863">Zinc-finger</keyword>
<evidence type="ECO:0000256" key="5">
    <source>
        <dbReference type="ARBA" id="ARBA00022771"/>
    </source>
</evidence>
<feature type="domain" description="C2H2-type" evidence="13">
    <location>
        <begin position="195"/>
        <end position="223"/>
    </location>
</feature>
<keyword evidence="6" id="KW-0862">Zinc</keyword>
<dbReference type="InterPro" id="IPR013087">
    <property type="entry name" value="Znf_C2H2_type"/>
</dbReference>
<evidence type="ECO:0000256" key="11">
    <source>
        <dbReference type="PROSITE-ProRule" id="PRU00042"/>
    </source>
</evidence>
<dbReference type="InParanoid" id="A0A674NQA9"/>
<evidence type="ECO:0000313" key="14">
    <source>
        <dbReference type="Ensembl" id="ENSTRUP00000075558.1"/>
    </source>
</evidence>
<feature type="region of interest" description="Disordered" evidence="12">
    <location>
        <begin position="1"/>
        <end position="20"/>
    </location>
</feature>
<dbReference type="PANTHER" id="PTHR16515:SF49">
    <property type="entry name" value="GASTRULA ZINC FINGER PROTEIN XLCGF49.1-LIKE-RELATED"/>
    <property type="match status" value="1"/>
</dbReference>
<dbReference type="GeneTree" id="ENSGT01150000286958"/>
<evidence type="ECO:0000256" key="2">
    <source>
        <dbReference type="ARBA" id="ARBA00004123"/>
    </source>
</evidence>
<feature type="domain" description="C2H2-type" evidence="13">
    <location>
        <begin position="167"/>
        <end position="194"/>
    </location>
</feature>
<reference evidence="14" key="2">
    <citation type="submission" date="2025-08" db="UniProtKB">
        <authorList>
            <consortium name="Ensembl"/>
        </authorList>
    </citation>
    <scope>IDENTIFICATION</scope>
</reference>
<evidence type="ECO:0000256" key="1">
    <source>
        <dbReference type="ARBA" id="ARBA00003767"/>
    </source>
</evidence>
<keyword evidence="7" id="KW-0805">Transcription regulation</keyword>
<keyword evidence="10" id="KW-0539">Nucleus</keyword>
<dbReference type="Proteomes" id="UP000005226">
    <property type="component" value="Chromosome 5"/>
</dbReference>
<evidence type="ECO:0000256" key="9">
    <source>
        <dbReference type="ARBA" id="ARBA00023163"/>
    </source>
</evidence>
<evidence type="ECO:0000256" key="8">
    <source>
        <dbReference type="ARBA" id="ARBA00023125"/>
    </source>
</evidence>
<proteinExistence type="predicted"/>
<accession>A0A674NQA9</accession>
<evidence type="ECO:0000259" key="13">
    <source>
        <dbReference type="PROSITE" id="PS50157"/>
    </source>
</evidence>
<feature type="compositionally biased region" description="Polar residues" evidence="12">
    <location>
        <begin position="1"/>
        <end position="11"/>
    </location>
</feature>
<dbReference type="GO" id="GO:0003677">
    <property type="term" value="F:DNA binding"/>
    <property type="evidence" value="ECO:0007669"/>
    <property type="project" value="UniProtKB-KW"/>
</dbReference>
<dbReference type="GO" id="GO:0008270">
    <property type="term" value="F:zinc ion binding"/>
    <property type="evidence" value="ECO:0007669"/>
    <property type="project" value="UniProtKB-KW"/>
</dbReference>
<feature type="domain" description="C2H2-type" evidence="13">
    <location>
        <begin position="144"/>
        <end position="166"/>
    </location>
</feature>
<dbReference type="FunFam" id="3.30.160.60:FF:000097">
    <property type="entry name" value="Zinc finger protein"/>
    <property type="match status" value="1"/>
</dbReference>
<evidence type="ECO:0000313" key="15">
    <source>
        <dbReference type="Proteomes" id="UP000005226"/>
    </source>
</evidence>
<keyword evidence="3" id="KW-0479">Metal-binding</keyword>
<dbReference type="PROSITE" id="PS50157">
    <property type="entry name" value="ZINC_FINGER_C2H2_2"/>
    <property type="match status" value="3"/>
</dbReference>
<dbReference type="SMART" id="SM00355">
    <property type="entry name" value="ZnF_C2H2"/>
    <property type="match status" value="3"/>
</dbReference>
<keyword evidence="9" id="KW-0804">Transcription</keyword>
<dbReference type="PROSITE" id="PS00028">
    <property type="entry name" value="ZINC_FINGER_C2H2_1"/>
    <property type="match status" value="2"/>
</dbReference>
<comment type="subcellular location">
    <subcellularLocation>
        <location evidence="2">Nucleus</location>
    </subcellularLocation>
</comment>
<reference evidence="14 15" key="1">
    <citation type="journal article" date="2011" name="Genome Biol. Evol.">
        <title>Integration of the genetic map and genome assembly of fugu facilitates insights into distinct features of genome evolution in teleosts and mammals.</title>
        <authorList>
            <person name="Kai W."/>
            <person name="Kikuchi K."/>
            <person name="Tohari S."/>
            <person name="Chew A.K."/>
            <person name="Tay A."/>
            <person name="Fujiwara A."/>
            <person name="Hosoya S."/>
            <person name="Suetake H."/>
            <person name="Naruse K."/>
            <person name="Brenner S."/>
            <person name="Suzuki Y."/>
            <person name="Venkatesh B."/>
        </authorList>
    </citation>
    <scope>NUCLEOTIDE SEQUENCE [LARGE SCALE GENOMIC DNA]</scope>
</reference>
<evidence type="ECO:0000256" key="3">
    <source>
        <dbReference type="ARBA" id="ARBA00022723"/>
    </source>
</evidence>
<name>A0A674NQA9_TAKRU</name>
<dbReference type="OMA" id="ESHTAKT"/>
<dbReference type="Gene3D" id="3.30.160.60">
    <property type="entry name" value="Classic Zinc Finger"/>
    <property type="match status" value="3"/>
</dbReference>
<evidence type="ECO:0000256" key="12">
    <source>
        <dbReference type="SAM" id="MobiDB-lite"/>
    </source>
</evidence>
<dbReference type="Pfam" id="PF00096">
    <property type="entry name" value="zf-C2H2"/>
    <property type="match status" value="2"/>
</dbReference>
<dbReference type="SUPFAM" id="SSF57667">
    <property type="entry name" value="beta-beta-alpha zinc fingers"/>
    <property type="match status" value="2"/>
</dbReference>
<evidence type="ECO:0000256" key="6">
    <source>
        <dbReference type="ARBA" id="ARBA00022833"/>
    </source>
</evidence>
<dbReference type="GO" id="GO:0010468">
    <property type="term" value="P:regulation of gene expression"/>
    <property type="evidence" value="ECO:0007669"/>
    <property type="project" value="TreeGrafter"/>
</dbReference>
<dbReference type="AlphaFoldDB" id="A0A674NQA9"/>
<dbReference type="PANTHER" id="PTHR16515">
    <property type="entry name" value="PR DOMAIN ZINC FINGER PROTEIN"/>
    <property type="match status" value="1"/>
</dbReference>
<sequence length="226" mass="24870">MESHTAKTTSQSHRKVKTSLREKIEGIPVGYLADSSMCSPAFDPYAQQARSTDGTEESSVQLLASDEEKTLSSYIIAIEEDDDDVEFVQESQQEPTVSASDGSSLSKLQTLANTFEKTAALNKVSDSASHSISKETTTERLILCGKKFANPSALRIHSVVHTGEKPYSCNMCGKRFSQKGNLKCHQRVHTGEKPYHCVKCGKSFSQKISLKQHLMAPHCVENDKPT</sequence>
<dbReference type="GO" id="GO:0005634">
    <property type="term" value="C:nucleus"/>
    <property type="evidence" value="ECO:0007669"/>
    <property type="project" value="UniProtKB-SubCell"/>
</dbReference>
<dbReference type="Ensembl" id="ENSTRUT00000089929.1">
    <property type="protein sequence ID" value="ENSTRUP00000075558.1"/>
    <property type="gene ID" value="ENSTRUG00000031633.1"/>
</dbReference>
<evidence type="ECO:0000256" key="10">
    <source>
        <dbReference type="ARBA" id="ARBA00023242"/>
    </source>
</evidence>
<evidence type="ECO:0000256" key="7">
    <source>
        <dbReference type="ARBA" id="ARBA00023015"/>
    </source>
</evidence>
<evidence type="ECO:0000256" key="4">
    <source>
        <dbReference type="ARBA" id="ARBA00022737"/>
    </source>
</evidence>
<keyword evidence="8" id="KW-0238">DNA-binding</keyword>
<dbReference type="FunFam" id="3.30.160.60:FF:000290">
    <property type="entry name" value="Zinc finger protein 697 isoform X1"/>
    <property type="match status" value="1"/>
</dbReference>
<organism evidence="14 15">
    <name type="scientific">Takifugu rubripes</name>
    <name type="common">Japanese pufferfish</name>
    <name type="synonym">Fugu rubripes</name>
    <dbReference type="NCBI Taxonomy" id="31033"/>
    <lineage>
        <taxon>Eukaryota</taxon>
        <taxon>Metazoa</taxon>
        <taxon>Chordata</taxon>
        <taxon>Craniata</taxon>
        <taxon>Vertebrata</taxon>
        <taxon>Euteleostomi</taxon>
        <taxon>Actinopterygii</taxon>
        <taxon>Neopterygii</taxon>
        <taxon>Teleostei</taxon>
        <taxon>Neoteleostei</taxon>
        <taxon>Acanthomorphata</taxon>
        <taxon>Eupercaria</taxon>
        <taxon>Tetraodontiformes</taxon>
        <taxon>Tetradontoidea</taxon>
        <taxon>Tetraodontidae</taxon>
        <taxon>Takifugu</taxon>
    </lineage>
</organism>
<comment type="function">
    <text evidence="1">May be involved in transcriptional regulation.</text>
</comment>
<dbReference type="InterPro" id="IPR036236">
    <property type="entry name" value="Znf_C2H2_sf"/>
</dbReference>
<dbReference type="InterPro" id="IPR050331">
    <property type="entry name" value="Zinc_finger"/>
</dbReference>
<keyword evidence="4" id="KW-0677">Repeat</keyword>
<protein>
    <recommendedName>
        <fullName evidence="13">C2H2-type domain-containing protein</fullName>
    </recommendedName>
</protein>